<name>A0A0F9LQM3_9ZZZZ</name>
<evidence type="ECO:0000313" key="1">
    <source>
        <dbReference type="EMBL" id="KKM66730.1"/>
    </source>
</evidence>
<reference evidence="1" key="1">
    <citation type="journal article" date="2015" name="Nature">
        <title>Complex archaea that bridge the gap between prokaryotes and eukaryotes.</title>
        <authorList>
            <person name="Spang A."/>
            <person name="Saw J.H."/>
            <person name="Jorgensen S.L."/>
            <person name="Zaremba-Niedzwiedzka K."/>
            <person name="Martijn J."/>
            <person name="Lind A.E."/>
            <person name="van Eijk R."/>
            <person name="Schleper C."/>
            <person name="Guy L."/>
            <person name="Ettema T.J."/>
        </authorList>
    </citation>
    <scope>NUCLEOTIDE SEQUENCE</scope>
</reference>
<protein>
    <submittedName>
        <fullName evidence="1">Uncharacterized protein</fullName>
    </submittedName>
</protein>
<dbReference type="AlphaFoldDB" id="A0A0F9LQM3"/>
<accession>A0A0F9LQM3</accession>
<organism evidence="1">
    <name type="scientific">marine sediment metagenome</name>
    <dbReference type="NCBI Taxonomy" id="412755"/>
    <lineage>
        <taxon>unclassified sequences</taxon>
        <taxon>metagenomes</taxon>
        <taxon>ecological metagenomes</taxon>
    </lineage>
</organism>
<proteinExistence type="predicted"/>
<comment type="caution">
    <text evidence="1">The sequence shown here is derived from an EMBL/GenBank/DDBJ whole genome shotgun (WGS) entry which is preliminary data.</text>
</comment>
<sequence length="29" mass="3232">MTKPEIFALPGTGSIRFALTLDLKYLTSF</sequence>
<gene>
    <name evidence="1" type="ORF">LCGC14_1478290</name>
</gene>
<dbReference type="EMBL" id="LAZR01010473">
    <property type="protein sequence ID" value="KKM66730.1"/>
    <property type="molecule type" value="Genomic_DNA"/>
</dbReference>